<dbReference type="InterPro" id="IPR036513">
    <property type="entry name" value="STAS_dom_sf"/>
</dbReference>
<dbReference type="GO" id="GO:0008271">
    <property type="term" value="F:secondary active sulfate transmembrane transporter activity"/>
    <property type="evidence" value="ECO:0007669"/>
    <property type="project" value="InterPro"/>
</dbReference>
<dbReference type="PANTHER" id="PTHR11814">
    <property type="entry name" value="SULFATE TRANSPORTER"/>
    <property type="match status" value="1"/>
</dbReference>
<feature type="transmembrane region" description="Helical" evidence="6">
    <location>
        <begin position="203"/>
        <end position="221"/>
    </location>
</feature>
<feature type="transmembrane region" description="Helical" evidence="6">
    <location>
        <begin position="146"/>
        <end position="163"/>
    </location>
</feature>
<feature type="compositionally biased region" description="Basic and acidic residues" evidence="5">
    <location>
        <begin position="762"/>
        <end position="777"/>
    </location>
</feature>
<dbReference type="Pfam" id="PF00916">
    <property type="entry name" value="Sulfate_transp"/>
    <property type="match status" value="1"/>
</dbReference>
<sequence length="845" mass="93048">MSGDIKTKVGHGVAKALGIKVPYRDPLGAHADTVTRGESMFSVGTVDTYSYLEPEPTSAEWLRELCPSWSQVGRYFYNLFPFLSWITRYNGQWFLGDMIAGVTVGAVVVPQGMAYAKLANLPVEFGLYSSFMGVLLYWFFATSKDITIGPVAVMSTLVGTVVAEAQKQIPDVPAYVIASCMAVICGAIVCVMGLLRLGFIVDFIPLPAISAFMTGSAINICSGQVKDMLGETANFSTKGSTYMVIINTLKYLPTAKIDAAMGLSALVMLYMIRWGCNYGARKFPRHAKIWFFVSTLRTVFVILLYTMISAAVNLHRRDHPRFNLLGHVPRGFQHAAVPQVNARIIKTFANQLPASVIVLLIEHIAISKSFGRVNNYTIDPSQELVAIGVSNLLGPFLGAYPATGSFSRTAIKSKAGVRTPLAGVITAVVVLLAIYALPAVFFYIPKSSLAGVIIHAVGDLVTPPNTVYQFWRVSPLDAIIFFIGVFVTIFTTIEVGIYCTICVSIAILLFRVAKARGQFLGKVTIHSVIGDHLIKEDGKYGSGSSPNASNSNDNNKELSRSIFLPINHTDGSNPDIEVQQPYPGIFIYRFSEGFNYPNANHYTDYLVETIFQHTRRTNSFSYGRPGDRPWNNPGPRKGKAEADRSHLPVLQAVILDFSSVNNVDVTSVQNLIDVRNQLDLYAAPKTVQWHFAHINNRWTKRALTAAGFGYPSPDSEEGFHRWKPIFSVAEIEGSASAAAHAEMINNEHVQHSLGHEDLEHGFKHESQTKERETRDIEESSDSNSTQDDILQRDLKDSTAYRNRRKVALVQGLNRPFFHIDLTSALQSALANAGEQPDPNMNVLDA</sequence>
<evidence type="ECO:0000256" key="6">
    <source>
        <dbReference type="SAM" id="Phobius"/>
    </source>
</evidence>
<accession>A0A5N6Z336</accession>
<reference evidence="9" key="1">
    <citation type="submission" date="2019-04" db="EMBL/GenBank/DDBJ databases">
        <title>Friends and foes A comparative genomics studyof 23 Aspergillus species from section Flavi.</title>
        <authorList>
            <consortium name="DOE Joint Genome Institute"/>
            <person name="Kjaerbolling I."/>
            <person name="Vesth T."/>
            <person name="Frisvad J.C."/>
            <person name="Nybo J.L."/>
            <person name="Theobald S."/>
            <person name="Kildgaard S."/>
            <person name="Isbrandt T."/>
            <person name="Kuo A."/>
            <person name="Sato A."/>
            <person name="Lyhne E.K."/>
            <person name="Kogle M.E."/>
            <person name="Wiebenga A."/>
            <person name="Kun R.S."/>
            <person name="Lubbers R.J."/>
            <person name="Makela M.R."/>
            <person name="Barry K."/>
            <person name="Chovatia M."/>
            <person name="Clum A."/>
            <person name="Daum C."/>
            <person name="Haridas S."/>
            <person name="He G."/>
            <person name="LaButti K."/>
            <person name="Lipzen A."/>
            <person name="Mondo S."/>
            <person name="Riley R."/>
            <person name="Salamov A."/>
            <person name="Simmons B.A."/>
            <person name="Magnuson J.K."/>
            <person name="Henrissat B."/>
            <person name="Mortensen U.H."/>
            <person name="Larsen T.O."/>
            <person name="Devries R.P."/>
            <person name="Grigoriev I.V."/>
            <person name="Machida M."/>
            <person name="Baker S.E."/>
            <person name="Andersen M.R."/>
        </authorList>
    </citation>
    <scope>NUCLEOTIDE SEQUENCE [LARGE SCALE GENOMIC DNA]</scope>
    <source>
        <strain evidence="9">CBS 553.77</strain>
    </source>
</reference>
<dbReference type="PROSITE" id="PS50801">
    <property type="entry name" value="STAS"/>
    <property type="match status" value="1"/>
</dbReference>
<feature type="region of interest" description="Disordered" evidence="5">
    <location>
        <begin position="762"/>
        <end position="789"/>
    </location>
</feature>
<dbReference type="InterPro" id="IPR018045">
    <property type="entry name" value="S04_transporter_CS"/>
</dbReference>
<feature type="transmembrane region" description="Helical" evidence="6">
    <location>
        <begin position="175"/>
        <end position="197"/>
    </location>
</feature>
<keyword evidence="3 6" id="KW-1133">Transmembrane helix</keyword>
<dbReference type="PROSITE" id="PS01130">
    <property type="entry name" value="SLC26A"/>
    <property type="match status" value="1"/>
</dbReference>
<feature type="transmembrane region" description="Helical" evidence="6">
    <location>
        <begin position="91"/>
        <end position="109"/>
    </location>
</feature>
<dbReference type="InterPro" id="IPR002645">
    <property type="entry name" value="STAS_dom"/>
</dbReference>
<dbReference type="InterPro" id="IPR001902">
    <property type="entry name" value="SLC26A/SulP_fam"/>
</dbReference>
<protein>
    <submittedName>
        <fullName evidence="8">Sulfate transporter family-domain-containing protein</fullName>
    </submittedName>
</protein>
<evidence type="ECO:0000256" key="1">
    <source>
        <dbReference type="ARBA" id="ARBA00004141"/>
    </source>
</evidence>
<dbReference type="Gene3D" id="3.30.750.24">
    <property type="entry name" value="STAS domain"/>
    <property type="match status" value="1"/>
</dbReference>
<feature type="transmembrane region" description="Helical" evidence="6">
    <location>
        <begin position="257"/>
        <end position="274"/>
    </location>
</feature>
<dbReference type="AlphaFoldDB" id="A0A5N6Z336"/>
<evidence type="ECO:0000256" key="2">
    <source>
        <dbReference type="ARBA" id="ARBA00022692"/>
    </source>
</evidence>
<evidence type="ECO:0000256" key="3">
    <source>
        <dbReference type="ARBA" id="ARBA00022989"/>
    </source>
</evidence>
<feature type="transmembrane region" description="Helical" evidence="6">
    <location>
        <begin position="478"/>
        <end position="510"/>
    </location>
</feature>
<feature type="transmembrane region" description="Helical" evidence="6">
    <location>
        <begin position="289"/>
        <end position="312"/>
    </location>
</feature>
<dbReference type="EMBL" id="ML739143">
    <property type="protein sequence ID" value="KAE8352084.1"/>
    <property type="molecule type" value="Genomic_DNA"/>
</dbReference>
<feature type="region of interest" description="Disordered" evidence="5">
    <location>
        <begin position="621"/>
        <end position="641"/>
    </location>
</feature>
<dbReference type="InterPro" id="IPR011547">
    <property type="entry name" value="SLC26A/SulP_dom"/>
</dbReference>
<organism evidence="8 9">
    <name type="scientific">Aspergillus coremiiformis</name>
    <dbReference type="NCBI Taxonomy" id="138285"/>
    <lineage>
        <taxon>Eukaryota</taxon>
        <taxon>Fungi</taxon>
        <taxon>Dikarya</taxon>
        <taxon>Ascomycota</taxon>
        <taxon>Pezizomycotina</taxon>
        <taxon>Eurotiomycetes</taxon>
        <taxon>Eurotiomycetidae</taxon>
        <taxon>Eurotiales</taxon>
        <taxon>Aspergillaceae</taxon>
        <taxon>Aspergillus</taxon>
        <taxon>Aspergillus subgen. Circumdati</taxon>
    </lineage>
</organism>
<dbReference type="OrthoDB" id="288203at2759"/>
<dbReference type="GO" id="GO:0016020">
    <property type="term" value="C:membrane"/>
    <property type="evidence" value="ECO:0007669"/>
    <property type="project" value="UniProtKB-SubCell"/>
</dbReference>
<dbReference type="NCBIfam" id="TIGR00815">
    <property type="entry name" value="sulP"/>
    <property type="match status" value="1"/>
</dbReference>
<evidence type="ECO:0000256" key="5">
    <source>
        <dbReference type="SAM" id="MobiDB-lite"/>
    </source>
</evidence>
<feature type="transmembrane region" description="Helical" evidence="6">
    <location>
        <begin position="421"/>
        <end position="444"/>
    </location>
</feature>
<gene>
    <name evidence="8" type="ORF">BDV28DRAFT_8214</name>
</gene>
<feature type="transmembrane region" description="Helical" evidence="6">
    <location>
        <begin position="121"/>
        <end position="140"/>
    </location>
</feature>
<dbReference type="FunFam" id="3.30.750.24:FF:000024">
    <property type="entry name" value="Sulfate permease 2"/>
    <property type="match status" value="1"/>
</dbReference>
<evidence type="ECO:0000259" key="7">
    <source>
        <dbReference type="PROSITE" id="PS50801"/>
    </source>
</evidence>
<dbReference type="Proteomes" id="UP000327118">
    <property type="component" value="Unassembled WGS sequence"/>
</dbReference>
<evidence type="ECO:0000313" key="9">
    <source>
        <dbReference type="Proteomes" id="UP000327118"/>
    </source>
</evidence>
<dbReference type="Pfam" id="PF01740">
    <property type="entry name" value="STAS"/>
    <property type="match status" value="1"/>
</dbReference>
<evidence type="ECO:0000256" key="4">
    <source>
        <dbReference type="ARBA" id="ARBA00023136"/>
    </source>
</evidence>
<evidence type="ECO:0000313" key="8">
    <source>
        <dbReference type="EMBL" id="KAE8352084.1"/>
    </source>
</evidence>
<keyword evidence="2 6" id="KW-0812">Transmembrane</keyword>
<feature type="domain" description="STAS" evidence="7">
    <location>
        <begin position="583"/>
        <end position="708"/>
    </location>
</feature>
<proteinExistence type="predicted"/>
<comment type="subcellular location">
    <subcellularLocation>
        <location evidence="1">Membrane</location>
        <topology evidence="1">Multi-pass membrane protein</topology>
    </subcellularLocation>
</comment>
<name>A0A5N6Z336_9EURO</name>
<keyword evidence="4 6" id="KW-0472">Membrane</keyword>
<keyword evidence="9" id="KW-1185">Reference proteome</keyword>
<dbReference type="CDD" id="cd07042">
    <property type="entry name" value="STAS_SulP_like_sulfate_transporter"/>
    <property type="match status" value="1"/>
</dbReference>